<comment type="caution">
    <text evidence="3">The sequence shown here is derived from an EMBL/GenBank/DDBJ whole genome shotgun (WGS) entry which is preliminary data.</text>
</comment>
<feature type="transmembrane region" description="Helical" evidence="1">
    <location>
        <begin position="51"/>
        <end position="69"/>
    </location>
</feature>
<dbReference type="InterPro" id="IPR002810">
    <property type="entry name" value="NfeD-like_C"/>
</dbReference>
<keyword evidence="1" id="KW-0812">Transmembrane</keyword>
<dbReference type="Proteomes" id="UP001596098">
    <property type="component" value="Unassembled WGS sequence"/>
</dbReference>
<dbReference type="Gene3D" id="2.40.50.140">
    <property type="entry name" value="Nucleic acid-binding proteins"/>
    <property type="match status" value="1"/>
</dbReference>
<keyword evidence="1" id="KW-0472">Membrane</keyword>
<keyword evidence="4" id="KW-1185">Reference proteome</keyword>
<feature type="transmembrane region" description="Helical" evidence="1">
    <location>
        <begin position="12"/>
        <end position="39"/>
    </location>
</feature>
<reference evidence="4" key="1">
    <citation type="journal article" date="2019" name="Int. J. Syst. Evol. Microbiol.">
        <title>The Global Catalogue of Microorganisms (GCM) 10K type strain sequencing project: providing services to taxonomists for standard genome sequencing and annotation.</title>
        <authorList>
            <consortium name="The Broad Institute Genomics Platform"/>
            <consortium name="The Broad Institute Genome Sequencing Center for Infectious Disease"/>
            <person name="Wu L."/>
            <person name="Ma J."/>
        </authorList>
    </citation>
    <scope>NUCLEOTIDE SEQUENCE [LARGE SCALE GENOMIC DNA]</scope>
    <source>
        <strain evidence="4">DFY28</strain>
    </source>
</reference>
<dbReference type="EMBL" id="JBHSQI010000001">
    <property type="protein sequence ID" value="MFC6152511.1"/>
    <property type="molecule type" value="Genomic_DNA"/>
</dbReference>
<sequence length="157" mass="16520">MDWISDHLWESWLALAVVLLVAEVLSLELVLMMLAGGAVVGMAADLVGLPLPFQVLAACVAAVAALVLLRPPVLRRLRQGPELTQGHARLLGAQGVVLREVSVHAPGLVAFGQDEWTSVPYDETVVIPVGATVEVFEIRGASAVVHLVRGPELAPGA</sequence>
<dbReference type="Pfam" id="PF01957">
    <property type="entry name" value="NfeD"/>
    <property type="match status" value="1"/>
</dbReference>
<protein>
    <submittedName>
        <fullName evidence="3">NfeD family protein</fullName>
    </submittedName>
</protein>
<evidence type="ECO:0000256" key="1">
    <source>
        <dbReference type="SAM" id="Phobius"/>
    </source>
</evidence>
<gene>
    <name evidence="3" type="ORF">ACFPWU_02390</name>
</gene>
<evidence type="ECO:0000259" key="2">
    <source>
        <dbReference type="Pfam" id="PF01957"/>
    </source>
</evidence>
<feature type="domain" description="NfeD-like C-terminal" evidence="2">
    <location>
        <begin position="89"/>
        <end position="145"/>
    </location>
</feature>
<organism evidence="3 4">
    <name type="scientific">Nocardioides yefusunii</name>
    <dbReference type="NCBI Taxonomy" id="2500546"/>
    <lineage>
        <taxon>Bacteria</taxon>
        <taxon>Bacillati</taxon>
        <taxon>Actinomycetota</taxon>
        <taxon>Actinomycetes</taxon>
        <taxon>Propionibacteriales</taxon>
        <taxon>Nocardioidaceae</taxon>
        <taxon>Nocardioides</taxon>
    </lineage>
</organism>
<dbReference type="RefSeq" id="WP_128220823.1">
    <property type="nucleotide sequence ID" value="NZ_CP034929.1"/>
</dbReference>
<name>A0ABW1QSQ1_9ACTN</name>
<proteinExistence type="predicted"/>
<keyword evidence="1" id="KW-1133">Transmembrane helix</keyword>
<evidence type="ECO:0000313" key="4">
    <source>
        <dbReference type="Proteomes" id="UP001596098"/>
    </source>
</evidence>
<accession>A0ABW1QSQ1</accession>
<evidence type="ECO:0000313" key="3">
    <source>
        <dbReference type="EMBL" id="MFC6152511.1"/>
    </source>
</evidence>
<dbReference type="InterPro" id="IPR012340">
    <property type="entry name" value="NA-bd_OB-fold"/>
</dbReference>